<evidence type="ECO:0000259" key="9">
    <source>
        <dbReference type="Pfam" id="PF13231"/>
    </source>
</evidence>
<feature type="transmembrane region" description="Helical" evidence="8">
    <location>
        <begin position="195"/>
        <end position="215"/>
    </location>
</feature>
<dbReference type="InterPro" id="IPR038731">
    <property type="entry name" value="RgtA/B/C-like"/>
</dbReference>
<feature type="transmembrane region" description="Helical" evidence="8">
    <location>
        <begin position="310"/>
        <end position="328"/>
    </location>
</feature>
<dbReference type="AlphaFoldDB" id="A0A1H4J4T8"/>
<keyword evidence="3 10" id="KW-0328">Glycosyltransferase</keyword>
<evidence type="ECO:0000256" key="7">
    <source>
        <dbReference type="ARBA" id="ARBA00023136"/>
    </source>
</evidence>
<evidence type="ECO:0000256" key="3">
    <source>
        <dbReference type="ARBA" id="ARBA00022676"/>
    </source>
</evidence>
<name>A0A1H4J4T8_9FLAO</name>
<feature type="transmembrane region" description="Helical" evidence="8">
    <location>
        <begin position="72"/>
        <end position="90"/>
    </location>
</feature>
<protein>
    <submittedName>
        <fullName evidence="10">Dolichyl-phosphate-mannose-protein mannosyltransferase</fullName>
    </submittedName>
</protein>
<evidence type="ECO:0000313" key="11">
    <source>
        <dbReference type="Proteomes" id="UP000183038"/>
    </source>
</evidence>
<evidence type="ECO:0000256" key="8">
    <source>
        <dbReference type="SAM" id="Phobius"/>
    </source>
</evidence>
<dbReference type="InterPro" id="IPR050297">
    <property type="entry name" value="LipidA_mod_glycosyltrf_83"/>
</dbReference>
<feature type="transmembrane region" description="Helical" evidence="8">
    <location>
        <begin position="248"/>
        <end position="270"/>
    </location>
</feature>
<keyword evidence="2" id="KW-1003">Cell membrane</keyword>
<dbReference type="Pfam" id="PF13231">
    <property type="entry name" value="PMT_2"/>
    <property type="match status" value="1"/>
</dbReference>
<keyword evidence="7 8" id="KW-0472">Membrane</keyword>
<dbReference type="Proteomes" id="UP000183038">
    <property type="component" value="Unassembled WGS sequence"/>
</dbReference>
<dbReference type="GO" id="GO:0005886">
    <property type="term" value="C:plasma membrane"/>
    <property type="evidence" value="ECO:0007669"/>
    <property type="project" value="UniProtKB-SubCell"/>
</dbReference>
<evidence type="ECO:0000256" key="5">
    <source>
        <dbReference type="ARBA" id="ARBA00022692"/>
    </source>
</evidence>
<reference evidence="10 11" key="1">
    <citation type="submission" date="2016-10" db="EMBL/GenBank/DDBJ databases">
        <authorList>
            <person name="de Groot N.N."/>
        </authorList>
    </citation>
    <scope>NUCLEOTIDE SEQUENCE [LARGE SCALE GENOMIC DNA]</scope>
    <source>
        <strain evidence="10 11">MAR_2009_71</strain>
    </source>
</reference>
<dbReference type="OrthoDB" id="1172410at2"/>
<dbReference type="RefSeq" id="WP_074669719.1">
    <property type="nucleotide sequence ID" value="NZ_FNTB01000001.1"/>
</dbReference>
<feature type="transmembrane region" description="Helical" evidence="8">
    <location>
        <begin position="127"/>
        <end position="146"/>
    </location>
</feature>
<accession>A0A1H4J4T8</accession>
<dbReference type="EMBL" id="FNTB01000001">
    <property type="protein sequence ID" value="SEB41263.1"/>
    <property type="molecule type" value="Genomic_DNA"/>
</dbReference>
<feature type="domain" description="Glycosyltransferase RgtA/B/C/D-like" evidence="9">
    <location>
        <begin position="51"/>
        <end position="213"/>
    </location>
</feature>
<dbReference type="GO" id="GO:0009103">
    <property type="term" value="P:lipopolysaccharide biosynthetic process"/>
    <property type="evidence" value="ECO:0007669"/>
    <property type="project" value="UniProtKB-ARBA"/>
</dbReference>
<dbReference type="PANTHER" id="PTHR33908">
    <property type="entry name" value="MANNOSYLTRANSFERASE YKCB-RELATED"/>
    <property type="match status" value="1"/>
</dbReference>
<feature type="transmembrane region" description="Helical" evidence="8">
    <location>
        <begin position="282"/>
        <end position="301"/>
    </location>
</feature>
<evidence type="ECO:0000313" key="10">
    <source>
        <dbReference type="EMBL" id="SEB41263.1"/>
    </source>
</evidence>
<keyword evidence="6 8" id="KW-1133">Transmembrane helix</keyword>
<proteinExistence type="predicted"/>
<evidence type="ECO:0000256" key="1">
    <source>
        <dbReference type="ARBA" id="ARBA00004651"/>
    </source>
</evidence>
<evidence type="ECO:0000256" key="4">
    <source>
        <dbReference type="ARBA" id="ARBA00022679"/>
    </source>
</evidence>
<dbReference type="PANTHER" id="PTHR33908:SF11">
    <property type="entry name" value="MEMBRANE PROTEIN"/>
    <property type="match status" value="1"/>
</dbReference>
<sequence>MGKGKTLHKINVLAILSFFAITAITFFKSALELEDAEQAYYSQWLRWGYDDQPPLYTWLQYGFNTVFGVGKLAFSLLRAVLFAGTLLLLYRFSGLRIKEADTSKLAVLALVLIPVYIDFTFRRLSHTSLLCLCVVASYYSIQLLLACKSILNYLLLGLVLGVGIMSKYNYIFFLVTFAVVALWDKELRAIVFNPKILLSVLVSVLLVGPHLYWLLGPYEYQSFLTSSIEEKIGKEQAKSGFSMLPFMVYLKGLFALMFPVIAIISIGYFSKNLSFNKLRINWFFKMLITQLLVMGLFFLIFQSQKVETRWLLPLFIPFVVLLLEIVDLKNSKKLVTVGYWVFILVVGIQTIRTPIEKVMKIPSSVHFGFEPVASKLSKNYNTYHWVLPNVTYAGNVRLLHPERTILSADDYSLTALELQHEGEVEITIGPSVEKQTTPVDSLIGFGKEKENLYFYIN</sequence>
<feature type="transmembrane region" description="Helical" evidence="8">
    <location>
        <begin position="334"/>
        <end position="351"/>
    </location>
</feature>
<dbReference type="GO" id="GO:0016763">
    <property type="term" value="F:pentosyltransferase activity"/>
    <property type="evidence" value="ECO:0007669"/>
    <property type="project" value="TreeGrafter"/>
</dbReference>
<feature type="transmembrane region" description="Helical" evidence="8">
    <location>
        <begin position="153"/>
        <end position="183"/>
    </location>
</feature>
<evidence type="ECO:0000256" key="6">
    <source>
        <dbReference type="ARBA" id="ARBA00022989"/>
    </source>
</evidence>
<feature type="transmembrane region" description="Helical" evidence="8">
    <location>
        <begin position="12"/>
        <end position="31"/>
    </location>
</feature>
<organism evidence="10 11">
    <name type="scientific">Maribacter dokdonensis</name>
    <dbReference type="NCBI Taxonomy" id="320912"/>
    <lineage>
        <taxon>Bacteria</taxon>
        <taxon>Pseudomonadati</taxon>
        <taxon>Bacteroidota</taxon>
        <taxon>Flavobacteriia</taxon>
        <taxon>Flavobacteriales</taxon>
        <taxon>Flavobacteriaceae</taxon>
        <taxon>Maribacter</taxon>
    </lineage>
</organism>
<gene>
    <name evidence="10" type="ORF">SAMN05192540_0128</name>
</gene>
<evidence type="ECO:0000256" key="2">
    <source>
        <dbReference type="ARBA" id="ARBA00022475"/>
    </source>
</evidence>
<keyword evidence="4 10" id="KW-0808">Transferase</keyword>
<comment type="subcellular location">
    <subcellularLocation>
        <location evidence="1">Cell membrane</location>
        <topology evidence="1">Multi-pass membrane protein</topology>
    </subcellularLocation>
</comment>
<keyword evidence="5 8" id="KW-0812">Transmembrane</keyword>